<dbReference type="EMBL" id="NPDX01000008">
    <property type="protein sequence ID" value="PJZ83056.1"/>
    <property type="molecule type" value="Genomic_DNA"/>
</dbReference>
<keyword evidence="23" id="KW-1185">Reference proteome</keyword>
<feature type="transmembrane region" description="Helical" evidence="19">
    <location>
        <begin position="31"/>
        <end position="56"/>
    </location>
</feature>
<evidence type="ECO:0000259" key="21">
    <source>
        <dbReference type="Pfam" id="PF00912"/>
    </source>
</evidence>
<evidence type="ECO:0000256" key="11">
    <source>
        <dbReference type="ARBA" id="ARBA00022960"/>
    </source>
</evidence>
<protein>
    <submittedName>
        <fullName evidence="22">Transglycosylase</fullName>
    </submittedName>
</protein>
<keyword evidence="12" id="KW-0573">Peptidoglycan synthesis</keyword>
<dbReference type="InterPro" id="IPR050396">
    <property type="entry name" value="Glycosyltr_51/Transpeptidase"/>
</dbReference>
<evidence type="ECO:0000256" key="19">
    <source>
        <dbReference type="SAM" id="Phobius"/>
    </source>
</evidence>
<dbReference type="GO" id="GO:0071555">
    <property type="term" value="P:cell wall organization"/>
    <property type="evidence" value="ECO:0007669"/>
    <property type="project" value="UniProtKB-KW"/>
</dbReference>
<keyword evidence="7" id="KW-0645">Protease</keyword>
<evidence type="ECO:0000313" key="23">
    <source>
        <dbReference type="Proteomes" id="UP000232145"/>
    </source>
</evidence>
<dbReference type="PANTHER" id="PTHR32282:SF11">
    <property type="entry name" value="PENICILLIN-BINDING PROTEIN 1B"/>
    <property type="match status" value="1"/>
</dbReference>
<keyword evidence="13 19" id="KW-0472">Membrane</keyword>
<evidence type="ECO:0000313" key="22">
    <source>
        <dbReference type="EMBL" id="PJZ83056.1"/>
    </source>
</evidence>
<keyword evidence="8" id="KW-0328">Glycosyltransferase</keyword>
<dbReference type="GO" id="GO:0006508">
    <property type="term" value="P:proteolysis"/>
    <property type="evidence" value="ECO:0007669"/>
    <property type="project" value="UniProtKB-KW"/>
</dbReference>
<feature type="domain" description="Penicillin-binding protein transpeptidase" evidence="20">
    <location>
        <begin position="398"/>
        <end position="660"/>
    </location>
</feature>
<dbReference type="OrthoDB" id="343702at2"/>
<gene>
    <name evidence="22" type="ORF">CH364_18475</name>
</gene>
<comment type="caution">
    <text evidence="22">The sequence shown here is derived from an EMBL/GenBank/DDBJ whole genome shotgun (WGS) entry which is preliminary data.</text>
</comment>
<keyword evidence="19" id="KW-0812">Transmembrane</keyword>
<comment type="catalytic activity">
    <reaction evidence="17">
        <text>[GlcNAc-(1-&gt;4)-Mur2Ac(oyl-L-Ala-gamma-D-Glu-L-Lys-D-Ala-D-Ala)](n)-di-trans,octa-cis-undecaprenyl diphosphate + beta-D-GlcNAc-(1-&gt;4)-Mur2Ac(oyl-L-Ala-gamma-D-Glu-L-Lys-D-Ala-D-Ala)-di-trans,octa-cis-undecaprenyl diphosphate = [GlcNAc-(1-&gt;4)-Mur2Ac(oyl-L-Ala-gamma-D-Glu-L-Lys-D-Ala-D-Ala)](n+1)-di-trans,octa-cis-undecaprenyl diphosphate + di-trans,octa-cis-undecaprenyl diphosphate + H(+)</text>
        <dbReference type="Rhea" id="RHEA:23708"/>
        <dbReference type="Rhea" id="RHEA-COMP:9602"/>
        <dbReference type="Rhea" id="RHEA-COMP:9603"/>
        <dbReference type="ChEBI" id="CHEBI:15378"/>
        <dbReference type="ChEBI" id="CHEBI:58405"/>
        <dbReference type="ChEBI" id="CHEBI:60033"/>
        <dbReference type="ChEBI" id="CHEBI:78435"/>
        <dbReference type="EC" id="2.4.99.28"/>
    </reaction>
</comment>
<keyword evidence="6" id="KW-0121">Carboxypeptidase</keyword>
<comment type="similarity">
    <text evidence="4">In the N-terminal section; belongs to the glycosyltransferase 51 family.</text>
</comment>
<accession>A0A2N0AFJ1</accession>
<dbReference type="GO" id="GO:0008955">
    <property type="term" value="F:peptidoglycan glycosyltransferase activity"/>
    <property type="evidence" value="ECO:0007669"/>
    <property type="project" value="UniProtKB-EC"/>
</dbReference>
<evidence type="ECO:0000256" key="15">
    <source>
        <dbReference type="ARBA" id="ARBA00023316"/>
    </source>
</evidence>
<feature type="domain" description="Glycosyl transferase family 51" evidence="21">
    <location>
        <begin position="115"/>
        <end position="268"/>
    </location>
</feature>
<evidence type="ECO:0000259" key="20">
    <source>
        <dbReference type="Pfam" id="PF00905"/>
    </source>
</evidence>
<evidence type="ECO:0000256" key="17">
    <source>
        <dbReference type="ARBA" id="ARBA00049902"/>
    </source>
</evidence>
<organism evidence="22 23">
    <name type="scientific">Leptospira harrisiae</name>
    <dbReference type="NCBI Taxonomy" id="2023189"/>
    <lineage>
        <taxon>Bacteria</taxon>
        <taxon>Pseudomonadati</taxon>
        <taxon>Spirochaetota</taxon>
        <taxon>Spirochaetia</taxon>
        <taxon>Leptospirales</taxon>
        <taxon>Leptospiraceae</taxon>
        <taxon>Leptospira</taxon>
    </lineage>
</organism>
<dbReference type="InterPro" id="IPR023346">
    <property type="entry name" value="Lysozyme-like_dom_sf"/>
</dbReference>
<comment type="pathway">
    <text evidence="2">Cell wall biogenesis; peptidoglycan biosynthesis.</text>
</comment>
<evidence type="ECO:0000256" key="12">
    <source>
        <dbReference type="ARBA" id="ARBA00022984"/>
    </source>
</evidence>
<dbReference type="GO" id="GO:0008658">
    <property type="term" value="F:penicillin binding"/>
    <property type="evidence" value="ECO:0007669"/>
    <property type="project" value="InterPro"/>
</dbReference>
<evidence type="ECO:0000256" key="13">
    <source>
        <dbReference type="ARBA" id="ARBA00023136"/>
    </source>
</evidence>
<comment type="catalytic activity">
    <reaction evidence="16">
        <text>Preferential cleavage: (Ac)2-L-Lys-D-Ala-|-D-Ala. Also transpeptidation of peptidyl-alanyl moieties that are N-acyl substituents of D-alanine.</text>
        <dbReference type="EC" id="3.4.16.4"/>
    </reaction>
</comment>
<dbReference type="GO" id="GO:0030288">
    <property type="term" value="C:outer membrane-bounded periplasmic space"/>
    <property type="evidence" value="ECO:0007669"/>
    <property type="project" value="TreeGrafter"/>
</dbReference>
<evidence type="ECO:0000256" key="10">
    <source>
        <dbReference type="ARBA" id="ARBA00022801"/>
    </source>
</evidence>
<evidence type="ECO:0000256" key="9">
    <source>
        <dbReference type="ARBA" id="ARBA00022679"/>
    </source>
</evidence>
<dbReference type="Pfam" id="PF00912">
    <property type="entry name" value="Transgly"/>
    <property type="match status" value="1"/>
</dbReference>
<evidence type="ECO:0000256" key="8">
    <source>
        <dbReference type="ARBA" id="ARBA00022676"/>
    </source>
</evidence>
<evidence type="ECO:0000256" key="16">
    <source>
        <dbReference type="ARBA" id="ARBA00034000"/>
    </source>
</evidence>
<dbReference type="Gene3D" id="3.40.710.10">
    <property type="entry name" value="DD-peptidase/beta-lactamase superfamily"/>
    <property type="match status" value="1"/>
</dbReference>
<dbReference type="GO" id="GO:0009002">
    <property type="term" value="F:serine-type D-Ala-D-Ala carboxypeptidase activity"/>
    <property type="evidence" value="ECO:0007669"/>
    <property type="project" value="UniProtKB-EC"/>
</dbReference>
<dbReference type="Proteomes" id="UP000232145">
    <property type="component" value="Unassembled WGS sequence"/>
</dbReference>
<dbReference type="InterPro" id="IPR012338">
    <property type="entry name" value="Beta-lactam/transpept-like"/>
</dbReference>
<evidence type="ECO:0000256" key="3">
    <source>
        <dbReference type="ARBA" id="ARBA00007090"/>
    </source>
</evidence>
<reference evidence="22 23" key="1">
    <citation type="submission" date="2017-07" db="EMBL/GenBank/DDBJ databases">
        <title>Leptospira spp. isolated from tropical soils.</title>
        <authorList>
            <person name="Thibeaux R."/>
            <person name="Iraola G."/>
            <person name="Ferres I."/>
            <person name="Bierque E."/>
            <person name="Girault D."/>
            <person name="Soupe-Gilbert M.-E."/>
            <person name="Picardeau M."/>
            <person name="Goarant C."/>
        </authorList>
    </citation>
    <scope>NUCLEOTIDE SEQUENCE [LARGE SCALE GENOMIC DNA]</scope>
    <source>
        <strain evidence="22 23">FH2-B-A1</strain>
    </source>
</reference>
<dbReference type="InterPro" id="IPR001264">
    <property type="entry name" value="Glyco_trans_51"/>
</dbReference>
<evidence type="ECO:0000256" key="1">
    <source>
        <dbReference type="ARBA" id="ARBA00004236"/>
    </source>
</evidence>
<comment type="similarity">
    <text evidence="3">In the C-terminal section; belongs to the transpeptidase family.</text>
</comment>
<evidence type="ECO:0000256" key="14">
    <source>
        <dbReference type="ARBA" id="ARBA00023268"/>
    </source>
</evidence>
<dbReference type="PANTHER" id="PTHR32282">
    <property type="entry name" value="BINDING PROTEIN TRANSPEPTIDASE, PUTATIVE-RELATED"/>
    <property type="match status" value="1"/>
</dbReference>
<dbReference type="AlphaFoldDB" id="A0A2N0AFJ1"/>
<evidence type="ECO:0000256" key="18">
    <source>
        <dbReference type="SAM" id="MobiDB-lite"/>
    </source>
</evidence>
<evidence type="ECO:0000256" key="7">
    <source>
        <dbReference type="ARBA" id="ARBA00022670"/>
    </source>
</evidence>
<dbReference type="SUPFAM" id="SSF56601">
    <property type="entry name" value="beta-lactamase/transpeptidase-like"/>
    <property type="match status" value="1"/>
</dbReference>
<keyword evidence="14" id="KW-0511">Multifunctional enzyme</keyword>
<evidence type="ECO:0000256" key="5">
    <source>
        <dbReference type="ARBA" id="ARBA00022475"/>
    </source>
</evidence>
<keyword evidence="11" id="KW-0133">Cell shape</keyword>
<feature type="region of interest" description="Disordered" evidence="18">
    <location>
        <begin position="706"/>
        <end position="760"/>
    </location>
</feature>
<dbReference type="GO" id="GO:0009252">
    <property type="term" value="P:peptidoglycan biosynthetic process"/>
    <property type="evidence" value="ECO:0007669"/>
    <property type="project" value="UniProtKB-KW"/>
</dbReference>
<keyword evidence="10" id="KW-0378">Hydrolase</keyword>
<dbReference type="GO" id="GO:0005886">
    <property type="term" value="C:plasma membrane"/>
    <property type="evidence" value="ECO:0007669"/>
    <property type="project" value="UniProtKB-SubCell"/>
</dbReference>
<keyword evidence="5" id="KW-1003">Cell membrane</keyword>
<keyword evidence="15" id="KW-0961">Cell wall biogenesis/degradation</keyword>
<dbReference type="GO" id="GO:0008360">
    <property type="term" value="P:regulation of cell shape"/>
    <property type="evidence" value="ECO:0007669"/>
    <property type="project" value="UniProtKB-KW"/>
</dbReference>
<dbReference type="SUPFAM" id="SSF53955">
    <property type="entry name" value="Lysozyme-like"/>
    <property type="match status" value="1"/>
</dbReference>
<dbReference type="InterPro" id="IPR001460">
    <property type="entry name" value="PCN-bd_Tpept"/>
</dbReference>
<keyword evidence="19" id="KW-1133">Transmembrane helix</keyword>
<evidence type="ECO:0000256" key="4">
    <source>
        <dbReference type="ARBA" id="ARBA00007739"/>
    </source>
</evidence>
<evidence type="ECO:0000256" key="6">
    <source>
        <dbReference type="ARBA" id="ARBA00022645"/>
    </source>
</evidence>
<feature type="compositionally biased region" description="Basic and acidic residues" evidence="18">
    <location>
        <begin position="724"/>
        <end position="760"/>
    </location>
</feature>
<sequence>MNWNTLVQIVRRYSNVFLTFLKDKKNQIRRYLIRGFIFSVFFLFLLTCYQTAVFFYHKKSITHDLEQLQTALTKNGSTAMVPKQLVLIFDRNQNVIGKYNSGVSLTLSAKQCNEAKVFQQTLIASEDREFLTHSGFSIKGVLRAFIQNLLSFRIRQGGGTISQQLARNLFTDKTRNSINRKIYETIVALYLESILGKSEIICLYMNKAYFGQNSYGVEEAARYYFNKSVTKLTYAEASLLVGLLPAPSLYNPIRNPEVAFKKQKAVMMALVDIEVLTEKKAQKNLNEFRVFYQIKENDEDNPHGTIAKNGTNRLFQVNDAPEINEYVLKHLNETIEGFHESEANIKVYTTIDILKQKTSTNVLNADIESLRWNFRNQATFSYNESKNYASGINGVIFSIHPFTGDVLAVSGGIKNGDYYRNMIRTFYMRRQVGSALKGFLYCAALEEGTIEPNTILKDEPINISGYKPKNWYGKYLGDITIEQALQQSVNTVAVTVLKDLGISNYVDYLANGLNLSYSEKDRFPKDLTLALGSADFSPLEVAILYSEIVNGGEIIEETIIRKIVLNEDVIFESNSSSSSHKKLFNSKNTSTIIHFLKSVFASGGTASWIGKKQKQNSKFLNFDIAGKSGTVENDNANFKKLKGARDIWFVGITPEEITVVWFGHEKGVPIPGSGSSMAASTWAQYAQNAIHPNDKNRKFNLDFVPQPEDMEVPTNSSWDLPSAEGEKEPADETVPYDKDREDSIPNEEKFYTTPTEKPKG</sequence>
<comment type="subcellular location">
    <subcellularLocation>
        <location evidence="1">Cell membrane</location>
    </subcellularLocation>
</comment>
<keyword evidence="9" id="KW-0808">Transferase</keyword>
<dbReference type="Gene3D" id="1.10.3810.10">
    <property type="entry name" value="Biosynthetic peptidoglycan transglycosylase-like"/>
    <property type="match status" value="1"/>
</dbReference>
<name>A0A2N0AFJ1_9LEPT</name>
<dbReference type="Pfam" id="PF00905">
    <property type="entry name" value="Transpeptidase"/>
    <property type="match status" value="1"/>
</dbReference>
<dbReference type="RefSeq" id="WP_100745190.1">
    <property type="nucleotide sequence ID" value="NZ_NPDW01000008.1"/>
</dbReference>
<dbReference type="InterPro" id="IPR036950">
    <property type="entry name" value="PBP_transglycosylase"/>
</dbReference>
<proteinExistence type="inferred from homology"/>
<evidence type="ECO:0000256" key="2">
    <source>
        <dbReference type="ARBA" id="ARBA00004752"/>
    </source>
</evidence>